<dbReference type="Proteomes" id="UP001171751">
    <property type="component" value="Unassembled WGS sequence"/>
</dbReference>
<organism evidence="5 6">
    <name type="scientific">Atopococcus tabaci</name>
    <dbReference type="NCBI Taxonomy" id="269774"/>
    <lineage>
        <taxon>Bacteria</taxon>
        <taxon>Bacillati</taxon>
        <taxon>Bacillota</taxon>
        <taxon>Bacilli</taxon>
        <taxon>Lactobacillales</taxon>
        <taxon>Carnobacteriaceae</taxon>
        <taxon>Atopococcus</taxon>
    </lineage>
</organism>
<dbReference type="Pfam" id="PF01668">
    <property type="entry name" value="SmpB"/>
    <property type="match status" value="1"/>
</dbReference>
<reference evidence="5" key="1">
    <citation type="submission" date="2023-07" db="EMBL/GenBank/DDBJ databases">
        <title>Between Cages and Wild: Unraveling the Impact of Captivity on Animal Microbiomes and Antimicrobial Resistance.</title>
        <authorList>
            <person name="Schmartz G.P."/>
            <person name="Rehner J."/>
            <person name="Schuff M.J."/>
            <person name="Becker S.L."/>
            <person name="Kravczyk M."/>
            <person name="Gurevich A."/>
            <person name="Francke R."/>
            <person name="Mueller R."/>
            <person name="Keller V."/>
            <person name="Keller A."/>
        </authorList>
    </citation>
    <scope>NUCLEOTIDE SEQUENCE</scope>
    <source>
        <strain evidence="5">S39M_St_73</strain>
    </source>
</reference>
<keyword evidence="1 3" id="KW-0963">Cytoplasm</keyword>
<evidence type="ECO:0000256" key="1">
    <source>
        <dbReference type="ARBA" id="ARBA00022490"/>
    </source>
</evidence>
<dbReference type="PANTHER" id="PTHR30308">
    <property type="entry name" value="TMRNA-BINDING COMPONENT OF TRANS-TRANSLATION TAGGING COMPLEX"/>
    <property type="match status" value="1"/>
</dbReference>
<evidence type="ECO:0000256" key="4">
    <source>
        <dbReference type="SAM" id="MobiDB-lite"/>
    </source>
</evidence>
<accession>A0AA43UCD9</accession>
<dbReference type="NCBIfam" id="NF003843">
    <property type="entry name" value="PRK05422.1"/>
    <property type="match status" value="1"/>
</dbReference>
<evidence type="ECO:0000256" key="2">
    <source>
        <dbReference type="ARBA" id="ARBA00022884"/>
    </source>
</evidence>
<keyword evidence="2 3" id="KW-0694">RNA-binding</keyword>
<dbReference type="AlphaFoldDB" id="A0AA43UCD9"/>
<sequence>MAKKKDNRNVKATNRKARHEYDIIDTVEAGMVLKGTEIKSIRDSRINIQDGFASVENGEMYLFNVHISPYEAGNRYNVDPIRKRKLLLHQNQINKLNREIQQAGMTLVPLRVYIKNGFAKILIGLAKGKKQHDKREDLKRREQERDIDRAMKSYS</sequence>
<feature type="region of interest" description="Disordered" evidence="4">
    <location>
        <begin position="131"/>
        <end position="155"/>
    </location>
</feature>
<gene>
    <name evidence="3 5" type="primary">smpB</name>
    <name evidence="5" type="ORF">Q4F26_03425</name>
</gene>
<dbReference type="SUPFAM" id="SSF74982">
    <property type="entry name" value="Small protein B (SmpB)"/>
    <property type="match status" value="1"/>
</dbReference>
<evidence type="ECO:0000313" key="5">
    <source>
        <dbReference type="EMBL" id="MDO5457373.1"/>
    </source>
</evidence>
<name>A0AA43UCD9_9LACT</name>
<evidence type="ECO:0000256" key="3">
    <source>
        <dbReference type="HAMAP-Rule" id="MF_00023"/>
    </source>
</evidence>
<dbReference type="GO" id="GO:0070930">
    <property type="term" value="P:trans-translation-dependent protein tagging"/>
    <property type="evidence" value="ECO:0007669"/>
    <property type="project" value="TreeGrafter"/>
</dbReference>
<dbReference type="NCBIfam" id="TIGR00086">
    <property type="entry name" value="smpB"/>
    <property type="match status" value="1"/>
</dbReference>
<dbReference type="EMBL" id="JAUNQW010000010">
    <property type="protein sequence ID" value="MDO5457373.1"/>
    <property type="molecule type" value="Genomic_DNA"/>
</dbReference>
<dbReference type="PANTHER" id="PTHR30308:SF2">
    <property type="entry name" value="SSRA-BINDING PROTEIN"/>
    <property type="match status" value="1"/>
</dbReference>
<comment type="similarity">
    <text evidence="3">Belongs to the SmpB family.</text>
</comment>
<dbReference type="GO" id="GO:0070929">
    <property type="term" value="P:trans-translation"/>
    <property type="evidence" value="ECO:0007669"/>
    <property type="project" value="UniProtKB-UniRule"/>
</dbReference>
<keyword evidence="6" id="KW-1185">Reference proteome</keyword>
<dbReference type="HAMAP" id="MF_00023">
    <property type="entry name" value="SmpB"/>
    <property type="match status" value="1"/>
</dbReference>
<comment type="caution">
    <text evidence="5">The sequence shown here is derived from an EMBL/GenBank/DDBJ whole genome shotgun (WGS) entry which is preliminary data.</text>
</comment>
<dbReference type="CDD" id="cd09294">
    <property type="entry name" value="SmpB"/>
    <property type="match status" value="1"/>
</dbReference>
<dbReference type="Gene3D" id="2.40.280.10">
    <property type="match status" value="1"/>
</dbReference>
<feature type="compositionally biased region" description="Basic and acidic residues" evidence="4">
    <location>
        <begin position="133"/>
        <end position="155"/>
    </location>
</feature>
<comment type="subcellular location">
    <subcellularLocation>
        <location evidence="3">Cytoplasm</location>
    </subcellularLocation>
    <text evidence="3">The tmRNA-SmpB complex associates with stalled 70S ribosomes.</text>
</comment>
<dbReference type="InterPro" id="IPR020081">
    <property type="entry name" value="SsrA-bd_prot_CS"/>
</dbReference>
<dbReference type="InterPro" id="IPR000037">
    <property type="entry name" value="SsrA-bd_prot"/>
</dbReference>
<comment type="function">
    <text evidence="3">Required for rescue of stalled ribosomes mediated by trans-translation. Binds to transfer-messenger RNA (tmRNA), required for stable association of tmRNA with ribosomes. tmRNA and SmpB together mimic tRNA shape, replacing the anticodon stem-loop with SmpB. tmRNA is encoded by the ssrA gene; the 2 termini fold to resemble tRNA(Ala) and it encodes a 'tag peptide', a short internal open reading frame. During trans-translation Ala-aminoacylated tmRNA acts like a tRNA, entering the A-site of stalled ribosomes, displacing the stalled mRNA. The ribosome then switches to translate the ORF on the tmRNA; the nascent peptide is terminated with the 'tag peptide' encoded by the tmRNA and targeted for degradation. The ribosome is freed to recommence translation, which seems to be the essential function of trans-translation.</text>
</comment>
<protein>
    <recommendedName>
        <fullName evidence="3">SsrA-binding protein</fullName>
    </recommendedName>
    <alternativeName>
        <fullName evidence="3">Small protein B</fullName>
    </alternativeName>
</protein>
<proteinExistence type="inferred from homology"/>
<evidence type="ECO:0000313" key="6">
    <source>
        <dbReference type="Proteomes" id="UP001171751"/>
    </source>
</evidence>
<dbReference type="GO" id="GO:0003723">
    <property type="term" value="F:RNA binding"/>
    <property type="evidence" value="ECO:0007669"/>
    <property type="project" value="UniProtKB-UniRule"/>
</dbReference>
<dbReference type="InterPro" id="IPR023620">
    <property type="entry name" value="SmpB"/>
</dbReference>
<dbReference type="PROSITE" id="PS01317">
    <property type="entry name" value="SSRP"/>
    <property type="match status" value="1"/>
</dbReference>
<dbReference type="GO" id="GO:0005829">
    <property type="term" value="C:cytosol"/>
    <property type="evidence" value="ECO:0007669"/>
    <property type="project" value="TreeGrafter"/>
</dbReference>